<dbReference type="HOGENOM" id="CLU_2961848_0_0_1"/>
<dbReference type="VEuPathDB" id="FungiDB:PLEOSDRAFT_1107024"/>
<dbReference type="Proteomes" id="UP000027073">
    <property type="component" value="Unassembled WGS sequence"/>
</dbReference>
<reference evidence="2" key="1">
    <citation type="journal article" date="2014" name="Proc. Natl. Acad. Sci. U.S.A.">
        <title>Extensive sampling of basidiomycete genomes demonstrates inadequacy of the white-rot/brown-rot paradigm for wood decay fungi.</title>
        <authorList>
            <person name="Riley R."/>
            <person name="Salamov A.A."/>
            <person name="Brown D.W."/>
            <person name="Nagy L.G."/>
            <person name="Floudas D."/>
            <person name="Held B.W."/>
            <person name="Levasseur A."/>
            <person name="Lombard V."/>
            <person name="Morin E."/>
            <person name="Otillar R."/>
            <person name="Lindquist E.A."/>
            <person name="Sun H."/>
            <person name="LaButti K.M."/>
            <person name="Schmutz J."/>
            <person name="Jabbour D."/>
            <person name="Luo H."/>
            <person name="Baker S.E."/>
            <person name="Pisabarro A.G."/>
            <person name="Walton J.D."/>
            <person name="Blanchette R.A."/>
            <person name="Henrissat B."/>
            <person name="Martin F."/>
            <person name="Cullen D."/>
            <person name="Hibbett D.S."/>
            <person name="Grigoriev I.V."/>
        </authorList>
    </citation>
    <scope>NUCLEOTIDE SEQUENCE [LARGE SCALE GENOMIC DNA]</scope>
    <source>
        <strain evidence="2">PC15</strain>
    </source>
</reference>
<evidence type="ECO:0000313" key="2">
    <source>
        <dbReference type="Proteomes" id="UP000027073"/>
    </source>
</evidence>
<protein>
    <submittedName>
        <fullName evidence="1">Uncharacterized protein</fullName>
    </submittedName>
</protein>
<sequence>MTDGSTWRFCLYDPTEKMNYISDLVSSKDDSDGFVLTLLEDWIWFAGGDFDGFWSQQAQ</sequence>
<dbReference type="EMBL" id="KL198010">
    <property type="protein sequence ID" value="KDQ26159.1"/>
    <property type="molecule type" value="Genomic_DNA"/>
</dbReference>
<dbReference type="InParanoid" id="A0A067NE74"/>
<dbReference type="AlphaFoldDB" id="A0A067NE74"/>
<evidence type="ECO:0000313" key="1">
    <source>
        <dbReference type="EMBL" id="KDQ26159.1"/>
    </source>
</evidence>
<name>A0A067NE74_PLEO1</name>
<gene>
    <name evidence="1" type="ORF">PLEOSDRAFT_1107024</name>
</gene>
<accession>A0A067NE74</accession>
<proteinExistence type="predicted"/>
<organism evidence="1 2">
    <name type="scientific">Pleurotus ostreatus (strain PC15)</name>
    <name type="common">Oyster mushroom</name>
    <dbReference type="NCBI Taxonomy" id="1137138"/>
    <lineage>
        <taxon>Eukaryota</taxon>
        <taxon>Fungi</taxon>
        <taxon>Dikarya</taxon>
        <taxon>Basidiomycota</taxon>
        <taxon>Agaricomycotina</taxon>
        <taxon>Agaricomycetes</taxon>
        <taxon>Agaricomycetidae</taxon>
        <taxon>Agaricales</taxon>
        <taxon>Pleurotineae</taxon>
        <taxon>Pleurotaceae</taxon>
        <taxon>Pleurotus</taxon>
    </lineage>
</organism>